<evidence type="ECO:0000313" key="4">
    <source>
        <dbReference type="Proteomes" id="UP000188533"/>
    </source>
</evidence>
<keyword evidence="1" id="KW-1133">Transmembrane helix</keyword>
<dbReference type="Pfam" id="PF20152">
    <property type="entry name" value="DUF6534"/>
    <property type="match status" value="1"/>
</dbReference>
<proteinExistence type="predicted"/>
<evidence type="ECO:0000259" key="2">
    <source>
        <dbReference type="Pfam" id="PF20152"/>
    </source>
</evidence>
<evidence type="ECO:0000256" key="1">
    <source>
        <dbReference type="SAM" id="Phobius"/>
    </source>
</evidence>
<feature type="transmembrane region" description="Helical" evidence="1">
    <location>
        <begin position="124"/>
        <end position="145"/>
    </location>
</feature>
<feature type="transmembrane region" description="Helical" evidence="1">
    <location>
        <begin position="12"/>
        <end position="31"/>
    </location>
</feature>
<organism evidence="3 4">
    <name type="scientific">Lentinula edodes</name>
    <name type="common">Shiitake mushroom</name>
    <name type="synonym">Lentinus edodes</name>
    <dbReference type="NCBI Taxonomy" id="5353"/>
    <lineage>
        <taxon>Eukaryota</taxon>
        <taxon>Fungi</taxon>
        <taxon>Dikarya</taxon>
        <taxon>Basidiomycota</taxon>
        <taxon>Agaricomycotina</taxon>
        <taxon>Agaricomycetes</taxon>
        <taxon>Agaricomycetidae</taxon>
        <taxon>Agaricales</taxon>
        <taxon>Marasmiineae</taxon>
        <taxon>Omphalotaceae</taxon>
        <taxon>Lentinula</taxon>
    </lineage>
</organism>
<feature type="domain" description="DUF6534" evidence="2">
    <location>
        <begin position="90"/>
        <end position="141"/>
    </location>
</feature>
<name>A0A1Q3E6Y4_LENED</name>
<reference evidence="3 4" key="1">
    <citation type="submission" date="2016-08" db="EMBL/GenBank/DDBJ databases">
        <authorList>
            <consortium name="Lentinula edodes genome sequencing consortium"/>
            <person name="Sakamoto Y."/>
            <person name="Nakade K."/>
            <person name="Sato S."/>
            <person name="Yoshida Y."/>
            <person name="Miyazaki K."/>
            <person name="Natsume S."/>
            <person name="Konno N."/>
        </authorList>
    </citation>
    <scope>NUCLEOTIDE SEQUENCE [LARGE SCALE GENOMIC DNA]</scope>
    <source>
        <strain evidence="3 4">NBRC 111202</strain>
    </source>
</reference>
<dbReference type="EMBL" id="BDGU01000119">
    <property type="protein sequence ID" value="GAW02961.1"/>
    <property type="molecule type" value="Genomic_DNA"/>
</dbReference>
<feature type="transmembrane region" description="Helical" evidence="1">
    <location>
        <begin position="43"/>
        <end position="64"/>
    </location>
</feature>
<keyword evidence="4" id="KW-1185">Reference proteome</keyword>
<gene>
    <name evidence="3" type="ORF">LENED_004642</name>
</gene>
<reference evidence="3 4" key="2">
    <citation type="submission" date="2017-02" db="EMBL/GenBank/DDBJ databases">
        <title>A genome survey and senescence transcriptome analysis in Lentinula edodes.</title>
        <authorList>
            <person name="Sakamoto Y."/>
            <person name="Nakade K."/>
            <person name="Sato S."/>
            <person name="Yoshida Y."/>
            <person name="Miyazaki K."/>
            <person name="Natsume S."/>
            <person name="Konno N."/>
        </authorList>
    </citation>
    <scope>NUCLEOTIDE SEQUENCE [LARGE SCALE GENOMIC DNA]</scope>
    <source>
        <strain evidence="3 4">NBRC 111202</strain>
    </source>
</reference>
<accession>A0A1Q3E6Y4</accession>
<comment type="caution">
    <text evidence="3">The sequence shown here is derived from an EMBL/GenBank/DDBJ whole genome shotgun (WGS) entry which is preliminary data.</text>
</comment>
<keyword evidence="1" id="KW-0812">Transmembrane</keyword>
<evidence type="ECO:0000313" key="3">
    <source>
        <dbReference type="EMBL" id="GAW02961.1"/>
    </source>
</evidence>
<protein>
    <recommendedName>
        <fullName evidence="2">DUF6534 domain-containing protein</fullName>
    </recommendedName>
</protein>
<sequence>MTGRSGLVHRIHSSNTGCTYCISLPCFVFWFTNNYYLNGTFGVVICAKSTATLIMVSTVSGSIVKLLQLQNALGLASIKDVASGALATGALGDILLALAMCYYLRKWRTGYQEPDSLLNRLVHYALNTGVMTSTMSVLTLILVIGEVGDEFTQTNDGLGSLTTIPELARNVNVNPVEVNVQNKTINAGDQAYEVFDGHIPAPPSFEEKIRTN</sequence>
<keyword evidence="1" id="KW-0472">Membrane</keyword>
<dbReference type="InterPro" id="IPR045339">
    <property type="entry name" value="DUF6534"/>
</dbReference>
<feature type="transmembrane region" description="Helical" evidence="1">
    <location>
        <begin position="84"/>
        <end position="104"/>
    </location>
</feature>
<dbReference type="Proteomes" id="UP000188533">
    <property type="component" value="Unassembled WGS sequence"/>
</dbReference>
<dbReference type="AlphaFoldDB" id="A0A1Q3E6Y4"/>